<evidence type="ECO:0000256" key="1">
    <source>
        <dbReference type="ARBA" id="ARBA00009995"/>
    </source>
</evidence>
<sequence length="476" mass="54009">MSSQTCYQSKTQNSKTNPQMVAIMVPFPMQGHLNEALHLSHLINSYGIPVHYVGYTPYNHQAKLRLHGRDTENLSKIHFHDLQLPTLNSIPPNQEGQIKFHEHLQPLFDASLSLRQPMFQLLKELSSKYTRIVVIHDTLMAFAVQDVKLIPNAEAFALHTVSAFTIFFYMWESLNEKPFQLDSNIPKYIPSNEGCFTPEFADFVAKQHKILNFESGRLYNTSRLIEGKYMDLLGELPVNLKKRLFAVGPLNPVQIKPGNKDNKHRCLDWLDKQEVNSVIYVSFGTATTMTDDQIRELASGLEKSGQKFIWVLRDADKFGAFGQVESPRLLPQLPEGYEERVRKKGLVIREWAPQLEILAHPSTGGFLSHCGWNSCMESISMGVPIAAWPMHYDQPKNSVLVTQVLGIGTLVRDWGDRTNVIASTTIENVVVKLMMSEEGREIRRRAAELGRRVQESVAKGGSSRLEVDNFIAHITR</sequence>
<evidence type="ECO:0000313" key="8">
    <source>
        <dbReference type="Proteomes" id="UP001443914"/>
    </source>
</evidence>
<dbReference type="InterPro" id="IPR002213">
    <property type="entry name" value="UDP_glucos_trans"/>
</dbReference>
<reference evidence="7" key="1">
    <citation type="submission" date="2024-03" db="EMBL/GenBank/DDBJ databases">
        <title>WGS assembly of Saponaria officinalis var. Norfolk2.</title>
        <authorList>
            <person name="Jenkins J."/>
            <person name="Shu S."/>
            <person name="Grimwood J."/>
            <person name="Barry K."/>
            <person name="Goodstein D."/>
            <person name="Schmutz J."/>
            <person name="Leebens-Mack J."/>
            <person name="Osbourn A."/>
        </authorList>
    </citation>
    <scope>NUCLEOTIDE SEQUENCE [LARGE SCALE GENOMIC DNA]</scope>
    <source>
        <strain evidence="7">JIC</strain>
    </source>
</reference>
<dbReference type="SUPFAM" id="SSF53756">
    <property type="entry name" value="UDP-Glycosyltransferase/glycogen phosphorylase"/>
    <property type="match status" value="1"/>
</dbReference>
<keyword evidence="4" id="KW-0328">Glycosyltransferase</keyword>
<dbReference type="InterPro" id="IPR058980">
    <property type="entry name" value="Glyco_transf_N"/>
</dbReference>
<dbReference type="FunFam" id="3.40.50.2000:FF:000238">
    <property type="entry name" value="Glycosyltransferase"/>
    <property type="match status" value="1"/>
</dbReference>
<dbReference type="Pfam" id="PF26168">
    <property type="entry name" value="Glyco_transf_N"/>
    <property type="match status" value="1"/>
</dbReference>
<dbReference type="CDD" id="cd03784">
    <property type="entry name" value="GT1_Gtf-like"/>
    <property type="match status" value="1"/>
</dbReference>
<evidence type="ECO:0000256" key="3">
    <source>
        <dbReference type="ARBA" id="ARBA00051296"/>
    </source>
</evidence>
<dbReference type="AlphaFoldDB" id="A0AAW1H6Z4"/>
<keyword evidence="8" id="KW-1185">Reference proteome</keyword>
<dbReference type="GO" id="GO:0050404">
    <property type="term" value="F:zeatin O-beta-D-xylosyltransferase activity"/>
    <property type="evidence" value="ECO:0007669"/>
    <property type="project" value="UniProtKB-ARBA"/>
</dbReference>
<dbReference type="GO" id="GO:0009690">
    <property type="term" value="P:cytokinin metabolic process"/>
    <property type="evidence" value="ECO:0007669"/>
    <property type="project" value="UniProtKB-ARBA"/>
</dbReference>
<evidence type="ECO:0000256" key="5">
    <source>
        <dbReference type="RuleBase" id="RU362057"/>
    </source>
</evidence>
<dbReference type="FunFam" id="3.40.50.2000:FF:000060">
    <property type="entry name" value="Glycosyltransferase"/>
    <property type="match status" value="1"/>
</dbReference>
<dbReference type="GO" id="GO:0016135">
    <property type="term" value="P:saponin biosynthetic process"/>
    <property type="evidence" value="ECO:0007669"/>
    <property type="project" value="UniProtKB-ARBA"/>
</dbReference>
<evidence type="ECO:0000256" key="2">
    <source>
        <dbReference type="ARBA" id="ARBA00022679"/>
    </source>
</evidence>
<dbReference type="Pfam" id="PF00201">
    <property type="entry name" value="UDPGT"/>
    <property type="match status" value="1"/>
</dbReference>
<dbReference type="InterPro" id="IPR035595">
    <property type="entry name" value="UDP_glycos_trans_CS"/>
</dbReference>
<comment type="catalytic activity">
    <reaction evidence="3">
        <text>a 3'-hydro-2'-hydroxy-beta-oxodihydrochalcone + UDP-alpha-D-glucose = a 3'-(beta-D-glucopyranosyl)-2'-hydroxy-beta-oxodihydrochalcone + UDP + H(+)</text>
        <dbReference type="Rhea" id="RHEA:51504"/>
        <dbReference type="ChEBI" id="CHEBI:15378"/>
        <dbReference type="ChEBI" id="CHEBI:58223"/>
        <dbReference type="ChEBI" id="CHEBI:58885"/>
        <dbReference type="ChEBI" id="CHEBI:142482"/>
        <dbReference type="ChEBI" id="CHEBI:142483"/>
        <dbReference type="EC" id="2.4.1.360"/>
    </reaction>
    <physiologicalReaction direction="left-to-right" evidence="3">
        <dbReference type="Rhea" id="RHEA:51505"/>
    </physiologicalReaction>
</comment>
<keyword evidence="2 4" id="KW-0808">Transferase</keyword>
<organism evidence="7 8">
    <name type="scientific">Saponaria officinalis</name>
    <name type="common">Common soapwort</name>
    <name type="synonym">Lychnis saponaria</name>
    <dbReference type="NCBI Taxonomy" id="3572"/>
    <lineage>
        <taxon>Eukaryota</taxon>
        <taxon>Viridiplantae</taxon>
        <taxon>Streptophyta</taxon>
        <taxon>Embryophyta</taxon>
        <taxon>Tracheophyta</taxon>
        <taxon>Spermatophyta</taxon>
        <taxon>Magnoliopsida</taxon>
        <taxon>eudicotyledons</taxon>
        <taxon>Gunneridae</taxon>
        <taxon>Pentapetalae</taxon>
        <taxon>Caryophyllales</taxon>
        <taxon>Caryophyllaceae</taxon>
        <taxon>Caryophylleae</taxon>
        <taxon>Saponaria</taxon>
    </lineage>
</organism>
<comment type="similarity">
    <text evidence="1 4">Belongs to the UDP-glycosyltransferase family.</text>
</comment>
<dbReference type="PANTHER" id="PTHR48044">
    <property type="entry name" value="GLYCOSYLTRANSFERASE"/>
    <property type="match status" value="1"/>
</dbReference>
<feature type="domain" description="Glycosyltransferase N-terminal" evidence="6">
    <location>
        <begin position="20"/>
        <end position="252"/>
    </location>
</feature>
<evidence type="ECO:0000259" key="6">
    <source>
        <dbReference type="Pfam" id="PF26168"/>
    </source>
</evidence>
<dbReference type="GO" id="GO:0120514">
    <property type="term" value="F:2-hydroxyflavanone C-glucosyltransferase activity"/>
    <property type="evidence" value="ECO:0007669"/>
    <property type="project" value="UniProtKB-EC"/>
</dbReference>
<dbReference type="PANTHER" id="PTHR48044:SF22">
    <property type="entry name" value="GLYCOSYLTRANSFERASE"/>
    <property type="match status" value="1"/>
</dbReference>
<dbReference type="EMBL" id="JBDFQZ010000012">
    <property type="protein sequence ID" value="KAK9671094.1"/>
    <property type="molecule type" value="Genomic_DNA"/>
</dbReference>
<name>A0AAW1H6Z4_SAPOF</name>
<dbReference type="GO" id="GO:0016104">
    <property type="term" value="P:triterpenoid biosynthetic process"/>
    <property type="evidence" value="ECO:0007669"/>
    <property type="project" value="UniProtKB-ARBA"/>
</dbReference>
<dbReference type="EC" id="2.4.1.-" evidence="5"/>
<evidence type="ECO:0000256" key="4">
    <source>
        <dbReference type="RuleBase" id="RU003718"/>
    </source>
</evidence>
<dbReference type="PROSITE" id="PS00375">
    <property type="entry name" value="UDPGT"/>
    <property type="match status" value="1"/>
</dbReference>
<evidence type="ECO:0000313" key="7">
    <source>
        <dbReference type="EMBL" id="KAK9671094.1"/>
    </source>
</evidence>
<gene>
    <name evidence="7" type="ORF">RND81_12G006600</name>
</gene>
<proteinExistence type="inferred from homology"/>
<dbReference type="Proteomes" id="UP001443914">
    <property type="component" value="Unassembled WGS sequence"/>
</dbReference>
<comment type="caution">
    <text evidence="7">The sequence shown here is derived from an EMBL/GenBank/DDBJ whole genome shotgun (WGS) entry which is preliminary data.</text>
</comment>
<protein>
    <recommendedName>
        <fullName evidence="5">Glycosyltransferase</fullName>
        <ecNumber evidence="5">2.4.1.-</ecNumber>
    </recommendedName>
</protein>
<accession>A0AAW1H6Z4</accession>
<dbReference type="Gene3D" id="3.40.50.2000">
    <property type="entry name" value="Glycogen Phosphorylase B"/>
    <property type="match status" value="2"/>
</dbReference>